<evidence type="ECO:0000313" key="3">
    <source>
        <dbReference type="Proteomes" id="UP001151760"/>
    </source>
</evidence>
<feature type="compositionally biased region" description="Basic and acidic residues" evidence="1">
    <location>
        <begin position="82"/>
        <end position="97"/>
    </location>
</feature>
<organism evidence="2 3">
    <name type="scientific">Tanacetum coccineum</name>
    <dbReference type="NCBI Taxonomy" id="301880"/>
    <lineage>
        <taxon>Eukaryota</taxon>
        <taxon>Viridiplantae</taxon>
        <taxon>Streptophyta</taxon>
        <taxon>Embryophyta</taxon>
        <taxon>Tracheophyta</taxon>
        <taxon>Spermatophyta</taxon>
        <taxon>Magnoliopsida</taxon>
        <taxon>eudicotyledons</taxon>
        <taxon>Gunneridae</taxon>
        <taxon>Pentapetalae</taxon>
        <taxon>asterids</taxon>
        <taxon>campanulids</taxon>
        <taxon>Asterales</taxon>
        <taxon>Asteraceae</taxon>
        <taxon>Asteroideae</taxon>
        <taxon>Anthemideae</taxon>
        <taxon>Anthemidinae</taxon>
        <taxon>Tanacetum</taxon>
    </lineage>
</organism>
<comment type="caution">
    <text evidence="2">The sequence shown here is derived from an EMBL/GenBank/DDBJ whole genome shotgun (WGS) entry which is preliminary data.</text>
</comment>
<accession>A0ABQ5BG27</accession>
<name>A0ABQ5BG27_9ASTR</name>
<protein>
    <submittedName>
        <fullName evidence="2">Uncharacterized protein</fullName>
    </submittedName>
</protein>
<proteinExistence type="predicted"/>
<evidence type="ECO:0000256" key="1">
    <source>
        <dbReference type="SAM" id="MobiDB-lite"/>
    </source>
</evidence>
<reference evidence="2" key="1">
    <citation type="journal article" date="2022" name="Int. J. Mol. Sci.">
        <title>Draft Genome of Tanacetum Coccineum: Genomic Comparison of Closely Related Tanacetum-Family Plants.</title>
        <authorList>
            <person name="Yamashiro T."/>
            <person name="Shiraishi A."/>
            <person name="Nakayama K."/>
            <person name="Satake H."/>
        </authorList>
    </citation>
    <scope>NUCLEOTIDE SEQUENCE</scope>
</reference>
<dbReference type="Proteomes" id="UP001151760">
    <property type="component" value="Unassembled WGS sequence"/>
</dbReference>
<sequence>MPRMTIDDPWLNKLVGNATFIGQTDNLNPNLPGRFLLEVEDPDDKQHDYQLWYMQNDHNKLLAFCGRDKGKKPKIVDDDECETSKHGSKKGDGKKVMNETLSKVVKER</sequence>
<gene>
    <name evidence="2" type="ORF">Tco_0860833</name>
</gene>
<dbReference type="EMBL" id="BQNB010013260">
    <property type="protein sequence ID" value="GJT13791.1"/>
    <property type="molecule type" value="Genomic_DNA"/>
</dbReference>
<evidence type="ECO:0000313" key="2">
    <source>
        <dbReference type="EMBL" id="GJT13791.1"/>
    </source>
</evidence>
<reference evidence="2" key="2">
    <citation type="submission" date="2022-01" db="EMBL/GenBank/DDBJ databases">
        <authorList>
            <person name="Yamashiro T."/>
            <person name="Shiraishi A."/>
            <person name="Satake H."/>
            <person name="Nakayama K."/>
        </authorList>
    </citation>
    <scope>NUCLEOTIDE SEQUENCE</scope>
</reference>
<feature type="region of interest" description="Disordered" evidence="1">
    <location>
        <begin position="75"/>
        <end position="108"/>
    </location>
</feature>
<keyword evidence="3" id="KW-1185">Reference proteome</keyword>